<keyword evidence="1" id="KW-0812">Transmembrane</keyword>
<keyword evidence="3" id="KW-1185">Reference proteome</keyword>
<evidence type="ECO:0000313" key="3">
    <source>
        <dbReference type="Proteomes" id="UP000295543"/>
    </source>
</evidence>
<dbReference type="Proteomes" id="UP000295543">
    <property type="component" value="Unassembled WGS sequence"/>
</dbReference>
<keyword evidence="1" id="KW-0472">Membrane</keyword>
<dbReference type="AlphaFoldDB" id="A0A4R5UF40"/>
<comment type="caution">
    <text evidence="2">The sequence shown here is derived from an EMBL/GenBank/DDBJ whole genome shotgun (WGS) entry which is preliminary data.</text>
</comment>
<sequence length="97" mass="10733">MSNAFFRDLHARFDASGVRAMFAPRKPRHPLLRIALGLVGVAMLAVLLVAGVFIGAAMIMFGLARRLLVRQPAAPRDGRIVDAEYRVVRNRDHAALR</sequence>
<organism evidence="2 3">
    <name type="scientific">Luteimonas terrae</name>
    <dbReference type="NCBI Taxonomy" id="1530191"/>
    <lineage>
        <taxon>Bacteria</taxon>
        <taxon>Pseudomonadati</taxon>
        <taxon>Pseudomonadota</taxon>
        <taxon>Gammaproteobacteria</taxon>
        <taxon>Lysobacterales</taxon>
        <taxon>Lysobacteraceae</taxon>
        <taxon>Luteimonas</taxon>
    </lineage>
</organism>
<protein>
    <submittedName>
        <fullName evidence="2">Uncharacterized protein</fullName>
    </submittedName>
</protein>
<gene>
    <name evidence="2" type="ORF">E2F49_07640</name>
</gene>
<reference evidence="2 3" key="1">
    <citation type="submission" date="2019-03" db="EMBL/GenBank/DDBJ databases">
        <title>Luteimonas zhaokaii sp.nov., isolated from the rectal contents of Plateau pika in Yushu, Qinghai Province, China.</title>
        <authorList>
            <person name="Zhang G."/>
        </authorList>
    </citation>
    <scope>NUCLEOTIDE SEQUENCE [LARGE SCALE GENOMIC DNA]</scope>
    <source>
        <strain evidence="2 3">THG-MD21</strain>
    </source>
</reference>
<feature type="transmembrane region" description="Helical" evidence="1">
    <location>
        <begin position="34"/>
        <end position="61"/>
    </location>
</feature>
<name>A0A4R5UF40_9GAMM</name>
<keyword evidence="1" id="KW-1133">Transmembrane helix</keyword>
<evidence type="ECO:0000256" key="1">
    <source>
        <dbReference type="SAM" id="Phobius"/>
    </source>
</evidence>
<accession>A0A4R5UF40</accession>
<proteinExistence type="predicted"/>
<dbReference type="EMBL" id="SMTG01000002">
    <property type="protein sequence ID" value="TDK33846.1"/>
    <property type="molecule type" value="Genomic_DNA"/>
</dbReference>
<evidence type="ECO:0000313" key="2">
    <source>
        <dbReference type="EMBL" id="TDK33846.1"/>
    </source>
</evidence>
<dbReference type="OrthoDB" id="5976163at2"/>
<dbReference type="RefSeq" id="WP_133393250.1">
    <property type="nucleotide sequence ID" value="NZ_SMTG01000002.1"/>
</dbReference>